<feature type="transmembrane region" description="Helical" evidence="1">
    <location>
        <begin position="66"/>
        <end position="84"/>
    </location>
</feature>
<gene>
    <name evidence="2" type="ORF">EV684_104195</name>
</gene>
<sequence length="91" mass="10414">MDKQQADAIAQAILQPGLDEREKMRQKREARQRSLADRRLVAWVTMPGFAIGALVAYWTGHRFAEGVVWGGFAGSLVGWMLVWWRRRRSAS</sequence>
<evidence type="ECO:0000313" key="3">
    <source>
        <dbReference type="Proteomes" id="UP000295106"/>
    </source>
</evidence>
<dbReference type="RefSeq" id="WP_132646076.1">
    <property type="nucleotide sequence ID" value="NZ_CP181386.1"/>
</dbReference>
<evidence type="ECO:0000256" key="1">
    <source>
        <dbReference type="SAM" id="Phobius"/>
    </source>
</evidence>
<accession>A0A4R2MG09</accession>
<comment type="caution">
    <text evidence="2">The sequence shown here is derived from an EMBL/GenBank/DDBJ whole genome shotgun (WGS) entry which is preliminary data.</text>
</comment>
<dbReference type="OrthoDB" id="466056at2"/>
<name>A0A4R2MG09_RUBGE</name>
<reference evidence="2 3" key="1">
    <citation type="submission" date="2019-03" db="EMBL/GenBank/DDBJ databases">
        <title>Genomic Encyclopedia of Type Strains, Phase IV (KMG-IV): sequencing the most valuable type-strain genomes for metagenomic binning, comparative biology and taxonomic classification.</title>
        <authorList>
            <person name="Goeker M."/>
        </authorList>
    </citation>
    <scope>NUCLEOTIDE SEQUENCE [LARGE SCALE GENOMIC DNA]</scope>
    <source>
        <strain evidence="2 3">DSM 1709</strain>
    </source>
</reference>
<keyword evidence="1" id="KW-0812">Transmembrane</keyword>
<dbReference type="EMBL" id="SLXD01000004">
    <property type="protein sequence ID" value="TCP03474.1"/>
    <property type="molecule type" value="Genomic_DNA"/>
</dbReference>
<evidence type="ECO:0000313" key="2">
    <source>
        <dbReference type="EMBL" id="TCP03474.1"/>
    </source>
</evidence>
<protein>
    <submittedName>
        <fullName evidence="2">Uncharacterized protein</fullName>
    </submittedName>
</protein>
<organism evidence="2 3">
    <name type="scientific">Rubrivivax gelatinosus</name>
    <name type="common">Rhodocyclus gelatinosus</name>
    <name type="synonym">Rhodopseudomonas gelatinosa</name>
    <dbReference type="NCBI Taxonomy" id="28068"/>
    <lineage>
        <taxon>Bacteria</taxon>
        <taxon>Pseudomonadati</taxon>
        <taxon>Pseudomonadota</taxon>
        <taxon>Betaproteobacteria</taxon>
        <taxon>Burkholderiales</taxon>
        <taxon>Sphaerotilaceae</taxon>
        <taxon>Rubrivivax</taxon>
    </lineage>
</organism>
<keyword evidence="1" id="KW-0472">Membrane</keyword>
<dbReference type="AlphaFoldDB" id="A0A4R2MG09"/>
<keyword evidence="1" id="KW-1133">Transmembrane helix</keyword>
<proteinExistence type="predicted"/>
<dbReference type="Proteomes" id="UP000295106">
    <property type="component" value="Unassembled WGS sequence"/>
</dbReference>
<dbReference type="GeneID" id="99685652"/>
<feature type="transmembrane region" description="Helical" evidence="1">
    <location>
        <begin position="40"/>
        <end position="60"/>
    </location>
</feature>